<name>A0A4R1SDN9_HYDET</name>
<evidence type="ECO:0000313" key="3">
    <source>
        <dbReference type="Proteomes" id="UP000295008"/>
    </source>
</evidence>
<dbReference type="OrthoDB" id="9792998at2"/>
<feature type="transmembrane region" description="Helical" evidence="1">
    <location>
        <begin position="54"/>
        <end position="74"/>
    </location>
</feature>
<keyword evidence="1" id="KW-1133">Transmembrane helix</keyword>
<dbReference type="EMBL" id="SLUN01000001">
    <property type="protein sequence ID" value="TCL76762.1"/>
    <property type="molecule type" value="Genomic_DNA"/>
</dbReference>
<keyword evidence="3" id="KW-1185">Reference proteome</keyword>
<evidence type="ECO:0000313" key="2">
    <source>
        <dbReference type="EMBL" id="TCL76762.1"/>
    </source>
</evidence>
<reference evidence="2 3" key="1">
    <citation type="submission" date="2019-03" db="EMBL/GenBank/DDBJ databases">
        <title>Genomic Encyclopedia of Type Strains, Phase IV (KMG-IV): sequencing the most valuable type-strain genomes for metagenomic binning, comparative biology and taxonomic classification.</title>
        <authorList>
            <person name="Goeker M."/>
        </authorList>
    </citation>
    <scope>NUCLEOTIDE SEQUENCE [LARGE SCALE GENOMIC DNA]</scope>
    <source>
        <strain evidence="2 3">LX-B</strain>
    </source>
</reference>
<dbReference type="RefSeq" id="WP_132012166.1">
    <property type="nucleotide sequence ID" value="NZ_SLUN01000001.1"/>
</dbReference>
<dbReference type="Proteomes" id="UP000295008">
    <property type="component" value="Unassembled WGS sequence"/>
</dbReference>
<dbReference type="AlphaFoldDB" id="A0A4R1SDN9"/>
<evidence type="ECO:0000256" key="1">
    <source>
        <dbReference type="SAM" id="Phobius"/>
    </source>
</evidence>
<sequence>MQICTGCNTSNLNTAVRCEKCGGELIPVVPQETLPMSRPATHQEMVEVMGQIQAQHIGLATVFSFLIPGLGQIFKGELGKGVIIMIAMVVGLILVGAFTADLPGGRWIVAIAYFIAWIFNIVDARS</sequence>
<keyword evidence="1" id="KW-0812">Transmembrane</keyword>
<feature type="transmembrane region" description="Helical" evidence="1">
    <location>
        <begin position="81"/>
        <end position="98"/>
    </location>
</feature>
<comment type="caution">
    <text evidence="2">The sequence shown here is derived from an EMBL/GenBank/DDBJ whole genome shotgun (WGS) entry which is preliminary data.</text>
</comment>
<evidence type="ECO:0008006" key="4">
    <source>
        <dbReference type="Google" id="ProtNLM"/>
    </source>
</evidence>
<keyword evidence="1" id="KW-0472">Membrane</keyword>
<proteinExistence type="predicted"/>
<organism evidence="2 3">
    <name type="scientific">Hydrogenispora ethanolica</name>
    <dbReference type="NCBI Taxonomy" id="1082276"/>
    <lineage>
        <taxon>Bacteria</taxon>
        <taxon>Bacillati</taxon>
        <taxon>Bacillota</taxon>
        <taxon>Hydrogenispora</taxon>
    </lineage>
</organism>
<gene>
    <name evidence="2" type="ORF">EDC14_100142</name>
</gene>
<feature type="transmembrane region" description="Helical" evidence="1">
    <location>
        <begin position="104"/>
        <end position="122"/>
    </location>
</feature>
<protein>
    <recommendedName>
        <fullName evidence="4">TM2 domain-containing protein</fullName>
    </recommendedName>
</protein>
<accession>A0A4R1SDN9</accession>